<keyword evidence="16" id="KW-1185">Reference proteome</keyword>
<keyword evidence="8" id="KW-0915">Sodium</keyword>
<evidence type="ECO:0000256" key="14">
    <source>
        <dbReference type="SAM" id="Phobius"/>
    </source>
</evidence>
<evidence type="ECO:0000256" key="10">
    <source>
        <dbReference type="ARBA" id="ARBA00023136"/>
    </source>
</evidence>
<dbReference type="GO" id="GO:0015293">
    <property type="term" value="F:symporter activity"/>
    <property type="evidence" value="ECO:0007669"/>
    <property type="project" value="UniProtKB-KW"/>
</dbReference>
<keyword evidence="7 14" id="KW-1133">Transmembrane helix</keyword>
<evidence type="ECO:0000256" key="3">
    <source>
        <dbReference type="ARBA" id="ARBA00022448"/>
    </source>
</evidence>
<dbReference type="InterPro" id="IPR038377">
    <property type="entry name" value="Na/Glc_symporter_sf"/>
</dbReference>
<feature type="transmembrane region" description="Helical" evidence="14">
    <location>
        <begin position="254"/>
        <end position="275"/>
    </location>
</feature>
<evidence type="ECO:0000256" key="8">
    <source>
        <dbReference type="ARBA" id="ARBA00023053"/>
    </source>
</evidence>
<feature type="transmembrane region" description="Helical" evidence="14">
    <location>
        <begin position="44"/>
        <end position="65"/>
    </location>
</feature>
<feature type="transmembrane region" description="Helical" evidence="14">
    <location>
        <begin position="421"/>
        <end position="442"/>
    </location>
</feature>
<feature type="transmembrane region" description="Helical" evidence="14">
    <location>
        <begin position="6"/>
        <end position="24"/>
    </location>
</feature>
<feature type="transmembrane region" description="Helical" evidence="14">
    <location>
        <begin position="179"/>
        <end position="200"/>
    </location>
</feature>
<dbReference type="EMBL" id="VORB01000002">
    <property type="protein sequence ID" value="TXC82079.1"/>
    <property type="molecule type" value="Genomic_DNA"/>
</dbReference>
<keyword evidence="5 14" id="KW-0812">Transmembrane</keyword>
<dbReference type="PANTHER" id="PTHR48086:SF3">
    <property type="entry name" value="SODIUM_PROLINE SYMPORTER"/>
    <property type="match status" value="1"/>
</dbReference>
<dbReference type="GO" id="GO:0005886">
    <property type="term" value="C:plasma membrane"/>
    <property type="evidence" value="ECO:0007669"/>
    <property type="project" value="UniProtKB-SubCell"/>
</dbReference>
<keyword evidence="9" id="KW-0406">Ion transport</keyword>
<reference evidence="15 16" key="1">
    <citation type="submission" date="2019-08" db="EMBL/GenBank/DDBJ databases">
        <title>Genome of Luteibaculum oceani JCM 18817.</title>
        <authorList>
            <person name="Bowman J.P."/>
        </authorList>
    </citation>
    <scope>NUCLEOTIDE SEQUENCE [LARGE SCALE GENOMIC DNA]</scope>
    <source>
        <strain evidence="15 16">JCM 18817</strain>
    </source>
</reference>
<feature type="transmembrane region" description="Helical" evidence="14">
    <location>
        <begin position="390"/>
        <end position="409"/>
    </location>
</feature>
<feature type="transmembrane region" description="Helical" evidence="14">
    <location>
        <begin position="212"/>
        <end position="233"/>
    </location>
</feature>
<comment type="similarity">
    <text evidence="2 13">Belongs to the sodium:solute symporter (SSF) (TC 2.A.21) family.</text>
</comment>
<feature type="transmembrane region" description="Helical" evidence="14">
    <location>
        <begin position="360"/>
        <end position="378"/>
    </location>
</feature>
<evidence type="ECO:0000256" key="9">
    <source>
        <dbReference type="ARBA" id="ARBA00023065"/>
    </source>
</evidence>
<evidence type="ECO:0000256" key="7">
    <source>
        <dbReference type="ARBA" id="ARBA00022989"/>
    </source>
</evidence>
<dbReference type="RefSeq" id="WP_147013252.1">
    <property type="nucleotide sequence ID" value="NZ_VORB01000002.1"/>
</dbReference>
<comment type="catalytic activity">
    <reaction evidence="12">
        <text>L-proline(in) + Na(+)(in) = L-proline(out) + Na(+)(out)</text>
        <dbReference type="Rhea" id="RHEA:28967"/>
        <dbReference type="ChEBI" id="CHEBI:29101"/>
        <dbReference type="ChEBI" id="CHEBI:60039"/>
    </reaction>
</comment>
<name>A0A5C6VA51_9FLAO</name>
<feature type="transmembrane region" description="Helical" evidence="14">
    <location>
        <begin position="77"/>
        <end position="96"/>
    </location>
</feature>
<evidence type="ECO:0000313" key="16">
    <source>
        <dbReference type="Proteomes" id="UP000321168"/>
    </source>
</evidence>
<proteinExistence type="inferred from homology"/>
<evidence type="ECO:0000256" key="13">
    <source>
        <dbReference type="RuleBase" id="RU362091"/>
    </source>
</evidence>
<accession>A0A5C6VA51</accession>
<dbReference type="InterPro" id="IPR001734">
    <property type="entry name" value="Na/solute_symporter"/>
</dbReference>
<evidence type="ECO:0000256" key="12">
    <source>
        <dbReference type="ARBA" id="ARBA00033708"/>
    </source>
</evidence>
<dbReference type="Gene3D" id="1.20.1730.10">
    <property type="entry name" value="Sodium/glucose cotransporter"/>
    <property type="match status" value="1"/>
</dbReference>
<evidence type="ECO:0000256" key="1">
    <source>
        <dbReference type="ARBA" id="ARBA00004651"/>
    </source>
</evidence>
<dbReference type="GO" id="GO:0006814">
    <property type="term" value="P:sodium ion transport"/>
    <property type="evidence" value="ECO:0007669"/>
    <property type="project" value="UniProtKB-KW"/>
</dbReference>
<protein>
    <submittedName>
        <fullName evidence="15">Sodium:solute symporter</fullName>
    </submittedName>
</protein>
<keyword evidence="3" id="KW-0813">Transport</keyword>
<organism evidence="15 16">
    <name type="scientific">Luteibaculum oceani</name>
    <dbReference type="NCBI Taxonomy" id="1294296"/>
    <lineage>
        <taxon>Bacteria</taxon>
        <taxon>Pseudomonadati</taxon>
        <taxon>Bacteroidota</taxon>
        <taxon>Flavobacteriia</taxon>
        <taxon>Flavobacteriales</taxon>
        <taxon>Luteibaculaceae</taxon>
        <taxon>Luteibaculum</taxon>
    </lineage>
</organism>
<evidence type="ECO:0000313" key="15">
    <source>
        <dbReference type="EMBL" id="TXC82079.1"/>
    </source>
</evidence>
<evidence type="ECO:0000256" key="2">
    <source>
        <dbReference type="ARBA" id="ARBA00006434"/>
    </source>
</evidence>
<comment type="subcellular location">
    <subcellularLocation>
        <location evidence="1">Cell membrane</location>
        <topology evidence="1">Multi-pass membrane protein</topology>
    </subcellularLocation>
</comment>
<dbReference type="Pfam" id="PF00474">
    <property type="entry name" value="SSF"/>
    <property type="match status" value="1"/>
</dbReference>
<evidence type="ECO:0000256" key="11">
    <source>
        <dbReference type="ARBA" id="ARBA00023201"/>
    </source>
</evidence>
<dbReference type="AlphaFoldDB" id="A0A5C6VA51"/>
<dbReference type="InterPro" id="IPR050277">
    <property type="entry name" value="Sodium:Solute_Symporter"/>
</dbReference>
<keyword evidence="11" id="KW-0739">Sodium transport</keyword>
<sequence length="447" mass="48976">MDLISWQWILIIASSLVLFFISPWSKTTDQFFKARGIKNNTPSLYTLTASLVISWIFAKSITNAADLGNSYGFPGGFFYAAYYLSFIVCGWIIYQLRKLGYSSIHHFLKTKFGRSALVFFSILICFRLFNEVWSNTMVIGSYFGDQGSTGYYASILVFTALTLAYTIKGGLKSSLLTDVIQLALFAVLLAIILFKIFPVYENPSKLFTTGTWHWSNGLNLLGVVFIQIFSYPFHDPVMTDRGFVSDEKVTLKSYFLATFIGIICISLFSLVGVHAKLTGLENPAAVSVAKYFGPGLMLVMNVIMVTSAASTLDSTFSSFSKLAIQDLKLGNFSVKSGRISMLILGIAGTVPILFSPTILSATTISGTMVLGLAPVFLLKKMHAPKLSFHLSVGAGVLVGMLLAFGVIKGSWAGLNGPYADLLFANILGTFLTFSGYLLPVLWKKSNR</sequence>
<dbReference type="OrthoDB" id="1190692at2"/>
<feature type="transmembrane region" description="Helical" evidence="14">
    <location>
        <begin position="112"/>
        <end position="129"/>
    </location>
</feature>
<gene>
    <name evidence="15" type="ORF">FRX97_03015</name>
</gene>
<feature type="transmembrane region" description="Helical" evidence="14">
    <location>
        <begin position="337"/>
        <end position="354"/>
    </location>
</feature>
<evidence type="ECO:0000256" key="5">
    <source>
        <dbReference type="ARBA" id="ARBA00022692"/>
    </source>
</evidence>
<keyword evidence="10 14" id="KW-0472">Membrane</keyword>
<evidence type="ECO:0000256" key="6">
    <source>
        <dbReference type="ARBA" id="ARBA00022847"/>
    </source>
</evidence>
<feature type="transmembrane region" description="Helical" evidence="14">
    <location>
        <begin position="295"/>
        <end position="316"/>
    </location>
</feature>
<dbReference type="Proteomes" id="UP000321168">
    <property type="component" value="Unassembled WGS sequence"/>
</dbReference>
<evidence type="ECO:0000256" key="4">
    <source>
        <dbReference type="ARBA" id="ARBA00022475"/>
    </source>
</evidence>
<dbReference type="PROSITE" id="PS50283">
    <property type="entry name" value="NA_SOLUT_SYMP_3"/>
    <property type="match status" value="1"/>
</dbReference>
<keyword evidence="4" id="KW-1003">Cell membrane</keyword>
<comment type="caution">
    <text evidence="15">The sequence shown here is derived from an EMBL/GenBank/DDBJ whole genome shotgun (WGS) entry which is preliminary data.</text>
</comment>
<feature type="transmembrane region" description="Helical" evidence="14">
    <location>
        <begin position="149"/>
        <end position="167"/>
    </location>
</feature>
<keyword evidence="6" id="KW-0769">Symport</keyword>
<dbReference type="PANTHER" id="PTHR48086">
    <property type="entry name" value="SODIUM/PROLINE SYMPORTER-RELATED"/>
    <property type="match status" value="1"/>
</dbReference>